<dbReference type="KEGG" id="nav:JQS30_13285"/>
<proteinExistence type="predicted"/>
<keyword evidence="4" id="KW-1185">Reference proteome</keyword>
<evidence type="ECO:0000256" key="1">
    <source>
        <dbReference type="SAM" id="MobiDB-lite"/>
    </source>
</evidence>
<evidence type="ECO:0000256" key="2">
    <source>
        <dbReference type="SAM" id="Phobius"/>
    </source>
</evidence>
<name>A0A895XMH0_9ACTN</name>
<organism evidence="3 4">
    <name type="scientific">Natronoglycomyces albus</name>
    <dbReference type="NCBI Taxonomy" id="2811108"/>
    <lineage>
        <taxon>Bacteria</taxon>
        <taxon>Bacillati</taxon>
        <taxon>Actinomycetota</taxon>
        <taxon>Actinomycetes</taxon>
        <taxon>Glycomycetales</taxon>
        <taxon>Glycomycetaceae</taxon>
        <taxon>Natronoglycomyces</taxon>
    </lineage>
</organism>
<dbReference type="EMBL" id="CP070496">
    <property type="protein sequence ID" value="QSB04733.1"/>
    <property type="molecule type" value="Genomic_DNA"/>
</dbReference>
<dbReference type="AlphaFoldDB" id="A0A895XMH0"/>
<keyword evidence="2" id="KW-1133">Transmembrane helix</keyword>
<reference evidence="3" key="1">
    <citation type="submission" date="2021-02" db="EMBL/GenBank/DDBJ databases">
        <title>Natronoglycomyces albus gen. nov., sp. nov, a haloalkaliphilic actinobacterium from a soda solonchak soil.</title>
        <authorList>
            <person name="Sorokin D.Y."/>
            <person name="Khijniak T.V."/>
            <person name="Zakharycheva A.P."/>
            <person name="Boueva O.V."/>
            <person name="Ariskina E.V."/>
            <person name="Hahnke R.L."/>
            <person name="Bunk B."/>
            <person name="Sproer C."/>
            <person name="Schumann P."/>
            <person name="Evtushenko L.I."/>
            <person name="Kublanov I.V."/>
        </authorList>
    </citation>
    <scope>NUCLEOTIDE SEQUENCE</scope>
    <source>
        <strain evidence="3">DSM 106290</strain>
    </source>
</reference>
<keyword evidence="2" id="KW-0812">Transmembrane</keyword>
<protein>
    <submittedName>
        <fullName evidence="3">Uncharacterized protein</fullName>
    </submittedName>
</protein>
<feature type="region of interest" description="Disordered" evidence="1">
    <location>
        <begin position="1"/>
        <end position="47"/>
    </location>
</feature>
<sequence length="83" mass="8760">MSDATNADDSTEGAQYPGPPVGQRPPPGWQVEQVHHPQQPRSLPPQDHAQINAAHERASRFTSIVGGLGIMALLVLLIVGSCG</sequence>
<evidence type="ECO:0000313" key="3">
    <source>
        <dbReference type="EMBL" id="QSB04733.1"/>
    </source>
</evidence>
<feature type="transmembrane region" description="Helical" evidence="2">
    <location>
        <begin position="61"/>
        <end position="80"/>
    </location>
</feature>
<evidence type="ECO:0000313" key="4">
    <source>
        <dbReference type="Proteomes" id="UP000662939"/>
    </source>
</evidence>
<gene>
    <name evidence="3" type="ORF">JQS30_13285</name>
</gene>
<dbReference type="Proteomes" id="UP000662939">
    <property type="component" value="Chromosome"/>
</dbReference>
<feature type="compositionally biased region" description="Pro residues" evidence="1">
    <location>
        <begin position="17"/>
        <end position="28"/>
    </location>
</feature>
<keyword evidence="2" id="KW-0472">Membrane</keyword>
<dbReference type="RefSeq" id="WP_213170730.1">
    <property type="nucleotide sequence ID" value="NZ_CP070496.1"/>
</dbReference>
<accession>A0A895XMH0</accession>